<evidence type="ECO:0000256" key="8">
    <source>
        <dbReference type="ARBA" id="ARBA00022842"/>
    </source>
</evidence>
<keyword evidence="7" id="KW-0378">Hydrolase</keyword>
<keyword evidence="13" id="KW-1185">Reference proteome</keyword>
<dbReference type="CDD" id="cd04309">
    <property type="entry name" value="HAD_PSP_eu"/>
    <property type="match status" value="1"/>
</dbReference>
<evidence type="ECO:0000256" key="1">
    <source>
        <dbReference type="ARBA" id="ARBA00001946"/>
    </source>
</evidence>
<dbReference type="InterPro" id="IPR004469">
    <property type="entry name" value="PSP"/>
</dbReference>
<accession>A0AAV2YNI7</accession>
<dbReference type="FunFam" id="1.10.150.210:FF:000003">
    <property type="entry name" value="Phosphoserine phosphatase SerB"/>
    <property type="match status" value="1"/>
</dbReference>
<feature type="active site" description="Proton donor" evidence="11">
    <location>
        <position position="57"/>
    </location>
</feature>
<dbReference type="GO" id="GO:0036424">
    <property type="term" value="F:L-phosphoserine phosphatase activity"/>
    <property type="evidence" value="ECO:0007669"/>
    <property type="project" value="InterPro"/>
</dbReference>
<evidence type="ECO:0000313" key="12">
    <source>
        <dbReference type="EMBL" id="DAZ94913.1"/>
    </source>
</evidence>
<reference evidence="12" key="2">
    <citation type="journal article" date="2023" name="Microbiol Resour">
        <title>Decontamination and Annotation of the Draft Genome Sequence of the Oomycete Lagenidium giganteum ARSEF 373.</title>
        <authorList>
            <person name="Morgan W.R."/>
            <person name="Tartar A."/>
        </authorList>
    </citation>
    <scope>NUCLEOTIDE SEQUENCE</scope>
    <source>
        <strain evidence="12">ARSEF 373</strain>
    </source>
</reference>
<keyword evidence="5" id="KW-0028">Amino-acid biosynthesis</keyword>
<dbReference type="InterPro" id="IPR036412">
    <property type="entry name" value="HAD-like_sf"/>
</dbReference>
<dbReference type="InterPro" id="IPR050582">
    <property type="entry name" value="HAD-like_SerB"/>
</dbReference>
<evidence type="ECO:0000256" key="4">
    <source>
        <dbReference type="ARBA" id="ARBA00012640"/>
    </source>
</evidence>
<dbReference type="GO" id="GO:0006564">
    <property type="term" value="P:L-serine biosynthetic process"/>
    <property type="evidence" value="ECO:0007669"/>
    <property type="project" value="UniProtKB-KW"/>
</dbReference>
<dbReference type="FunFam" id="3.40.50.1000:FF:000077">
    <property type="entry name" value="Phosphoserine phosphatase, chloroplastic"/>
    <property type="match status" value="1"/>
</dbReference>
<comment type="pathway">
    <text evidence="2">Amino-acid biosynthesis; L-serine biosynthesis; L-serine from 3-phospho-D-glycerate: step 3/3.</text>
</comment>
<dbReference type="Gene3D" id="3.40.50.1000">
    <property type="entry name" value="HAD superfamily/HAD-like"/>
    <property type="match status" value="1"/>
</dbReference>
<evidence type="ECO:0000256" key="11">
    <source>
        <dbReference type="PIRSR" id="PIRSR604469-1"/>
    </source>
</evidence>
<evidence type="ECO:0000256" key="5">
    <source>
        <dbReference type="ARBA" id="ARBA00022605"/>
    </source>
</evidence>
<feature type="active site" description="Nucleophile" evidence="11">
    <location>
        <position position="55"/>
    </location>
</feature>
<comment type="cofactor">
    <cofactor evidence="1">
        <name>Mg(2+)</name>
        <dbReference type="ChEBI" id="CHEBI:18420"/>
    </cofactor>
</comment>
<evidence type="ECO:0000313" key="13">
    <source>
        <dbReference type="Proteomes" id="UP001146120"/>
    </source>
</evidence>
<evidence type="ECO:0000256" key="6">
    <source>
        <dbReference type="ARBA" id="ARBA00022723"/>
    </source>
</evidence>
<dbReference type="GO" id="GO:0000287">
    <property type="term" value="F:magnesium ion binding"/>
    <property type="evidence" value="ECO:0007669"/>
    <property type="project" value="TreeGrafter"/>
</dbReference>
<proteinExistence type="inferred from homology"/>
<comment type="caution">
    <text evidence="12">The sequence shown here is derived from an EMBL/GenBank/DDBJ whole genome shotgun (WGS) entry which is preliminary data.</text>
</comment>
<organism evidence="12 13">
    <name type="scientific">Lagenidium giganteum</name>
    <dbReference type="NCBI Taxonomy" id="4803"/>
    <lineage>
        <taxon>Eukaryota</taxon>
        <taxon>Sar</taxon>
        <taxon>Stramenopiles</taxon>
        <taxon>Oomycota</taxon>
        <taxon>Peronosporomycetes</taxon>
        <taxon>Pythiales</taxon>
        <taxon>Pythiaceae</taxon>
    </lineage>
</organism>
<evidence type="ECO:0000256" key="9">
    <source>
        <dbReference type="ARBA" id="ARBA00023299"/>
    </source>
</evidence>
<dbReference type="InterPro" id="IPR023214">
    <property type="entry name" value="HAD_sf"/>
</dbReference>
<dbReference type="Pfam" id="PF00702">
    <property type="entry name" value="Hydrolase"/>
    <property type="match status" value="1"/>
</dbReference>
<dbReference type="EMBL" id="DAKRPA010000227">
    <property type="protein sequence ID" value="DAZ94913.1"/>
    <property type="molecule type" value="Genomic_DNA"/>
</dbReference>
<gene>
    <name evidence="12" type="ORF">N0F65_003083</name>
</gene>
<dbReference type="EC" id="3.1.3.3" evidence="4"/>
<comment type="similarity">
    <text evidence="3">Belongs to the HAD-like hydrolase superfamily. SerB family.</text>
</comment>
<dbReference type="NCBIfam" id="TIGR01488">
    <property type="entry name" value="HAD-SF-IB"/>
    <property type="match status" value="1"/>
</dbReference>
<dbReference type="NCBIfam" id="TIGR00338">
    <property type="entry name" value="serB"/>
    <property type="match status" value="1"/>
</dbReference>
<dbReference type="AlphaFoldDB" id="A0AAV2YNI7"/>
<dbReference type="PANTHER" id="PTHR43344:SF2">
    <property type="entry name" value="PHOSPHOSERINE PHOSPHATASE"/>
    <property type="match status" value="1"/>
</dbReference>
<name>A0AAV2YNI7_9STRA</name>
<evidence type="ECO:0000256" key="7">
    <source>
        <dbReference type="ARBA" id="ARBA00022801"/>
    </source>
</evidence>
<protein>
    <recommendedName>
        <fullName evidence="4">phosphoserine phosphatase</fullName>
        <ecNumber evidence="4">3.1.3.3</ecNumber>
    </recommendedName>
    <alternativeName>
        <fullName evidence="10">O-phosphoserine phosphohydrolase</fullName>
    </alternativeName>
</protein>
<sequence length="260" mass="28766">MSSLLRLQHCVRRPVGSRHFTKATFSLFNLLKTAPAAASDTPQDVWRRVTAVCFDVDSTVCREEGIDILAEHCGAGAAVKEWTTKAMDGNVKFEDALEARLNIIKPSRQAIKQCLQQNPPQLTPGIDKLVAELHRNDVEVFLVSGGFRLMIEPVAKRLKIPMRNIYANTIFFDDDGEYAGFDASELTSRDGGKAEAIKLIKKTHGHDVIAMVGDGVTDMQARPPADLFVGFGGVVSRPVIKEKADWFVTEFQHLTTSLRN</sequence>
<dbReference type="PANTHER" id="PTHR43344">
    <property type="entry name" value="PHOSPHOSERINE PHOSPHATASE"/>
    <property type="match status" value="1"/>
</dbReference>
<keyword evidence="8" id="KW-0460">Magnesium</keyword>
<dbReference type="GO" id="GO:0005737">
    <property type="term" value="C:cytoplasm"/>
    <property type="evidence" value="ECO:0007669"/>
    <property type="project" value="TreeGrafter"/>
</dbReference>
<reference evidence="12" key="1">
    <citation type="submission" date="2022-11" db="EMBL/GenBank/DDBJ databases">
        <authorList>
            <person name="Morgan W.R."/>
            <person name="Tartar A."/>
        </authorList>
    </citation>
    <scope>NUCLEOTIDE SEQUENCE</scope>
    <source>
        <strain evidence="12">ARSEF 373</strain>
    </source>
</reference>
<evidence type="ECO:0000256" key="2">
    <source>
        <dbReference type="ARBA" id="ARBA00005135"/>
    </source>
</evidence>
<dbReference type="SUPFAM" id="SSF56784">
    <property type="entry name" value="HAD-like"/>
    <property type="match status" value="1"/>
</dbReference>
<dbReference type="Gene3D" id="1.10.150.210">
    <property type="entry name" value="Phosphoserine phosphatase, domain 2"/>
    <property type="match status" value="1"/>
</dbReference>
<evidence type="ECO:0000256" key="10">
    <source>
        <dbReference type="ARBA" id="ARBA00031693"/>
    </source>
</evidence>
<evidence type="ECO:0000256" key="3">
    <source>
        <dbReference type="ARBA" id="ARBA00009184"/>
    </source>
</evidence>
<dbReference type="Proteomes" id="UP001146120">
    <property type="component" value="Unassembled WGS sequence"/>
</dbReference>
<keyword evidence="6" id="KW-0479">Metal-binding</keyword>
<keyword evidence="9" id="KW-0718">Serine biosynthesis</keyword>